<proteinExistence type="predicted"/>
<dbReference type="InterPro" id="IPR015927">
    <property type="entry name" value="Peptidase_S24_S26A/B/C"/>
</dbReference>
<organism evidence="5 6">
    <name type="scientific">Asaia bogorensis NBRC 16594</name>
    <dbReference type="NCBI Taxonomy" id="1231624"/>
    <lineage>
        <taxon>Bacteria</taxon>
        <taxon>Pseudomonadati</taxon>
        <taxon>Pseudomonadota</taxon>
        <taxon>Alphaproteobacteria</taxon>
        <taxon>Acetobacterales</taxon>
        <taxon>Acetobacteraceae</taxon>
        <taxon>Asaia</taxon>
    </lineage>
</organism>
<protein>
    <recommendedName>
        <fullName evidence="4">Peptidase S24/S26A/S26B/S26C domain-containing protein</fullName>
    </recommendedName>
</protein>
<dbReference type="EMBL" id="BJVS01000007">
    <property type="protein sequence ID" value="GEL54363.1"/>
    <property type="molecule type" value="Genomic_DNA"/>
</dbReference>
<keyword evidence="1" id="KW-0805">Transcription regulation</keyword>
<accession>A0AAN4R3D1</accession>
<evidence type="ECO:0000256" key="3">
    <source>
        <dbReference type="ARBA" id="ARBA00023163"/>
    </source>
</evidence>
<dbReference type="RefSeq" id="WP_062164658.1">
    <property type="nucleotide sequence ID" value="NZ_AP014690.1"/>
</dbReference>
<dbReference type="InterPro" id="IPR001387">
    <property type="entry name" value="Cro/C1-type_HTH"/>
</dbReference>
<dbReference type="InterPro" id="IPR039418">
    <property type="entry name" value="LexA-like"/>
</dbReference>
<sequence length="249" mass="27645">MTDELPRLKLKALRNRAGWTVRAFADAMGYGEKQSSYRTYEDTYKKPFLPIDFVEKAVPLLVDRGEPPIELREVWELAGVFPGEMGIREGIERAKRVEAATHPVQGAVVVNEYDISPQAGSGALIDESAGGGEGHAPVASWAMPRGFLENYLPDTSGLAVVRVIGNSMEPDFLPSERVLVDTRHRQLSHDGVYVLWNGHGVVIKQLQLIPNSVPERVRIISVNPSYPIDEVALTDIHINGRVVGKWLWK</sequence>
<gene>
    <name evidence="5" type="ORF">ABO01nite_23700</name>
</gene>
<keyword evidence="6" id="KW-1185">Reference proteome</keyword>
<comment type="caution">
    <text evidence="5">The sequence shown here is derived from an EMBL/GenBank/DDBJ whole genome shotgun (WGS) entry which is preliminary data.</text>
</comment>
<dbReference type="GO" id="GO:0003677">
    <property type="term" value="F:DNA binding"/>
    <property type="evidence" value="ECO:0007669"/>
    <property type="project" value="UniProtKB-KW"/>
</dbReference>
<name>A0AAN4R3D1_9PROT</name>
<feature type="domain" description="Peptidase S24/S26A/S26B/S26C" evidence="4">
    <location>
        <begin position="148"/>
        <end position="243"/>
    </location>
</feature>
<dbReference type="GeneID" id="78226566"/>
<evidence type="ECO:0000256" key="2">
    <source>
        <dbReference type="ARBA" id="ARBA00023125"/>
    </source>
</evidence>
<dbReference type="Gene3D" id="2.10.109.10">
    <property type="entry name" value="Umud Fragment, subunit A"/>
    <property type="match status" value="1"/>
</dbReference>
<dbReference type="CDD" id="cd00093">
    <property type="entry name" value="HTH_XRE"/>
    <property type="match status" value="1"/>
</dbReference>
<dbReference type="Proteomes" id="UP000321287">
    <property type="component" value="Unassembled WGS sequence"/>
</dbReference>
<evidence type="ECO:0000313" key="6">
    <source>
        <dbReference type="Proteomes" id="UP000321287"/>
    </source>
</evidence>
<reference evidence="5 6" key="1">
    <citation type="submission" date="2019-07" db="EMBL/GenBank/DDBJ databases">
        <title>Whole genome shotgun sequence of Asaia bogorensis NBRC 16594.</title>
        <authorList>
            <person name="Hosoyama A."/>
            <person name="Uohara A."/>
            <person name="Ohji S."/>
            <person name="Ichikawa N."/>
        </authorList>
    </citation>
    <scope>NUCLEOTIDE SEQUENCE [LARGE SCALE GENOMIC DNA]</scope>
    <source>
        <strain evidence="5 6">NBRC 16594</strain>
    </source>
</reference>
<evidence type="ECO:0000256" key="1">
    <source>
        <dbReference type="ARBA" id="ARBA00023015"/>
    </source>
</evidence>
<keyword evidence="2" id="KW-0238">DNA-binding</keyword>
<dbReference type="PANTHER" id="PTHR40661:SF3">
    <property type="entry name" value="FELS-1 PROPHAGE TRANSCRIPTIONAL REGULATOR"/>
    <property type="match status" value="1"/>
</dbReference>
<dbReference type="KEGG" id="abg:Asbog_01524"/>
<dbReference type="SUPFAM" id="SSF51306">
    <property type="entry name" value="LexA/Signal peptidase"/>
    <property type="match status" value="1"/>
</dbReference>
<dbReference type="InterPro" id="IPR036286">
    <property type="entry name" value="LexA/Signal_pep-like_sf"/>
</dbReference>
<dbReference type="PANTHER" id="PTHR40661">
    <property type="match status" value="1"/>
</dbReference>
<dbReference type="Pfam" id="PF00717">
    <property type="entry name" value="Peptidase_S24"/>
    <property type="match status" value="1"/>
</dbReference>
<keyword evidence="3" id="KW-0804">Transcription</keyword>
<evidence type="ECO:0000259" key="4">
    <source>
        <dbReference type="Pfam" id="PF00717"/>
    </source>
</evidence>
<dbReference type="CDD" id="cd06529">
    <property type="entry name" value="S24_LexA-like"/>
    <property type="match status" value="1"/>
</dbReference>
<dbReference type="AlphaFoldDB" id="A0AAN4R3D1"/>
<evidence type="ECO:0000313" key="5">
    <source>
        <dbReference type="EMBL" id="GEL54363.1"/>
    </source>
</evidence>